<dbReference type="AlphaFoldDB" id="A0A0S2SFZ8"/>
<dbReference type="PATRIC" id="fig|652.5.peg.215"/>
<organism evidence="8 9">
    <name type="scientific">Aeromonas schubertii</name>
    <dbReference type="NCBI Taxonomy" id="652"/>
    <lineage>
        <taxon>Bacteria</taxon>
        <taxon>Pseudomonadati</taxon>
        <taxon>Pseudomonadota</taxon>
        <taxon>Gammaproteobacteria</taxon>
        <taxon>Aeromonadales</taxon>
        <taxon>Aeromonadaceae</taxon>
        <taxon>Aeromonas</taxon>
    </lineage>
</organism>
<dbReference type="KEGG" id="asr:WL1483_1203"/>
<evidence type="ECO:0000256" key="6">
    <source>
        <dbReference type="ARBA" id="ARBA00023136"/>
    </source>
</evidence>
<dbReference type="HAMAP" id="MF_00672">
    <property type="entry name" value="UPF0761"/>
    <property type="match status" value="1"/>
</dbReference>
<keyword evidence="2 7" id="KW-1003">Cell membrane</keyword>
<dbReference type="EMBL" id="CP013067">
    <property type="protein sequence ID" value="ALP40622.1"/>
    <property type="molecule type" value="Genomic_DNA"/>
</dbReference>
<accession>A0A0S2SFZ8</accession>
<keyword evidence="3" id="KW-0997">Cell inner membrane</keyword>
<dbReference type="InterPro" id="IPR023679">
    <property type="entry name" value="UPF0761_bac"/>
</dbReference>
<gene>
    <name evidence="8" type="ORF">WL1483_1203</name>
</gene>
<dbReference type="RefSeq" id="WP_060583483.1">
    <property type="nucleotide sequence ID" value="NZ_CP013067.1"/>
</dbReference>
<dbReference type="PANTHER" id="PTHR30213">
    <property type="entry name" value="INNER MEMBRANE PROTEIN YHJD"/>
    <property type="match status" value="1"/>
</dbReference>
<protein>
    <recommendedName>
        <fullName evidence="7">UPF0761 membrane protein WL1483_1203</fullName>
    </recommendedName>
</protein>
<name>A0A0S2SFZ8_9GAMM</name>
<sequence>MPERLSAAARAGLLFLRRDGRHFAEFVWGRFEQDRLTVTAGYLAYVTLLSLVPMIAVVFGMMSAFPVFGGIRQTLEQFVYHNFVPTAGELVQEYINGFVANATNTTAVGIAALVFVALMLISAIDKNLNYIWRTRQGRPLGQAFAMYWMILTLGPILIGASIAVSSYIVSLRLFSEDHLFGLGYWLLRGLPFLLSVFAFLLVYTVVPTCKVRVIHALIGAVVAASLFELAKRGFALYITNFPSYQAIYGALATVPILFVWVYLSWLVVLLGAEVTACLGEYERPSPEELG</sequence>
<keyword evidence="6 7" id="KW-0472">Membrane</keyword>
<evidence type="ECO:0000256" key="3">
    <source>
        <dbReference type="ARBA" id="ARBA00022519"/>
    </source>
</evidence>
<dbReference type="PANTHER" id="PTHR30213:SF0">
    <property type="entry name" value="UPF0761 MEMBRANE PROTEIN YIHY"/>
    <property type="match status" value="1"/>
</dbReference>
<dbReference type="NCBIfam" id="TIGR00765">
    <property type="entry name" value="yihY_not_rbn"/>
    <property type="match status" value="1"/>
</dbReference>
<evidence type="ECO:0000256" key="1">
    <source>
        <dbReference type="ARBA" id="ARBA00004651"/>
    </source>
</evidence>
<feature type="transmembrane region" description="Helical" evidence="7">
    <location>
        <begin position="213"/>
        <end position="234"/>
    </location>
</feature>
<evidence type="ECO:0000256" key="7">
    <source>
        <dbReference type="HAMAP-Rule" id="MF_00672"/>
    </source>
</evidence>
<evidence type="ECO:0000313" key="9">
    <source>
        <dbReference type="Proteomes" id="UP000058114"/>
    </source>
</evidence>
<keyword evidence="5 7" id="KW-1133">Transmembrane helix</keyword>
<reference evidence="8 9" key="2">
    <citation type="journal article" date="2016" name="Genome Announc.">
        <title>Complete Genome Sequence of the Highly Virulent Aeromonas schubertii Strain WL1483, Isolated from Diseased Snakehead Fish (Channa argus) in China.</title>
        <authorList>
            <person name="Liu L."/>
            <person name="Li N."/>
            <person name="Zhang D."/>
            <person name="Fu X."/>
            <person name="Shi C."/>
            <person name="Lin Q."/>
            <person name="Hao G."/>
        </authorList>
    </citation>
    <scope>NUCLEOTIDE SEQUENCE [LARGE SCALE GENOMIC DNA]</scope>
    <source>
        <strain evidence="8 9">WL1483</strain>
    </source>
</reference>
<feature type="transmembrane region" description="Helical" evidence="7">
    <location>
        <begin position="246"/>
        <end position="270"/>
    </location>
</feature>
<comment type="subcellular location">
    <subcellularLocation>
        <location evidence="1 7">Cell membrane</location>
        <topology evidence="1 7">Multi-pass membrane protein</topology>
    </subcellularLocation>
</comment>
<dbReference type="NCBIfam" id="NF002457">
    <property type="entry name" value="PRK01637.1"/>
    <property type="match status" value="1"/>
</dbReference>
<feature type="transmembrane region" description="Helical" evidence="7">
    <location>
        <begin position="42"/>
        <end position="65"/>
    </location>
</feature>
<feature type="transmembrane region" description="Helical" evidence="7">
    <location>
        <begin position="145"/>
        <end position="170"/>
    </location>
</feature>
<dbReference type="GO" id="GO:0005886">
    <property type="term" value="C:plasma membrane"/>
    <property type="evidence" value="ECO:0007669"/>
    <property type="project" value="UniProtKB-SubCell"/>
</dbReference>
<reference evidence="9" key="1">
    <citation type="submission" date="2015-10" db="EMBL/GenBank/DDBJ databases">
        <title>Complete Genome Sequence of Aeromonas schubertii strain WL1483.</title>
        <authorList>
            <person name="Liu L."/>
        </authorList>
    </citation>
    <scope>NUCLEOTIDE SEQUENCE [LARGE SCALE GENOMIC DNA]</scope>
    <source>
        <strain evidence="9">WL1483</strain>
    </source>
</reference>
<dbReference type="Pfam" id="PF03631">
    <property type="entry name" value="Virul_fac_BrkB"/>
    <property type="match status" value="1"/>
</dbReference>
<feature type="transmembrane region" description="Helical" evidence="7">
    <location>
        <begin position="182"/>
        <end position="206"/>
    </location>
</feature>
<dbReference type="Proteomes" id="UP000058114">
    <property type="component" value="Chromosome"/>
</dbReference>
<evidence type="ECO:0000256" key="4">
    <source>
        <dbReference type="ARBA" id="ARBA00022692"/>
    </source>
</evidence>
<comment type="similarity">
    <text evidence="7">Belongs to the UPF0761 family.</text>
</comment>
<dbReference type="InterPro" id="IPR017039">
    <property type="entry name" value="Virul_fac_BrkB"/>
</dbReference>
<proteinExistence type="inferred from homology"/>
<evidence type="ECO:0000256" key="2">
    <source>
        <dbReference type="ARBA" id="ARBA00022475"/>
    </source>
</evidence>
<keyword evidence="4 7" id="KW-0812">Transmembrane</keyword>
<evidence type="ECO:0000256" key="5">
    <source>
        <dbReference type="ARBA" id="ARBA00022989"/>
    </source>
</evidence>
<dbReference type="PIRSF" id="PIRSF035875">
    <property type="entry name" value="RNase_BN"/>
    <property type="match status" value="1"/>
</dbReference>
<evidence type="ECO:0000313" key="8">
    <source>
        <dbReference type="EMBL" id="ALP40622.1"/>
    </source>
</evidence>
<feature type="transmembrane region" description="Helical" evidence="7">
    <location>
        <begin position="106"/>
        <end position="124"/>
    </location>
</feature>